<dbReference type="PROSITE" id="PS51203">
    <property type="entry name" value="CS"/>
    <property type="match status" value="1"/>
</dbReference>
<feature type="region of interest" description="Disordered" evidence="3">
    <location>
        <begin position="795"/>
        <end position="825"/>
    </location>
</feature>
<accession>K8F059</accession>
<dbReference type="InterPro" id="IPR011990">
    <property type="entry name" value="TPR-like_helical_dom_sf"/>
</dbReference>
<dbReference type="SUPFAM" id="SSF49764">
    <property type="entry name" value="HSP20-like chaperones"/>
    <property type="match status" value="1"/>
</dbReference>
<dbReference type="eggNOG" id="ENOG502SBY8">
    <property type="taxonomic scope" value="Eukaryota"/>
</dbReference>
<dbReference type="Gene3D" id="1.25.40.10">
    <property type="entry name" value="Tetratricopeptide repeat domain"/>
    <property type="match status" value="1"/>
</dbReference>
<name>K8F059_9CHLO</name>
<evidence type="ECO:0000313" key="5">
    <source>
        <dbReference type="EMBL" id="CCO18165.1"/>
    </source>
</evidence>
<dbReference type="PANTHER" id="PTHR22904:SF523">
    <property type="entry name" value="STRESS-INDUCED-PHOSPHOPROTEIN 1"/>
    <property type="match status" value="1"/>
</dbReference>
<dbReference type="EMBL" id="FO082269">
    <property type="protein sequence ID" value="CCO18165.1"/>
    <property type="molecule type" value="Genomic_DNA"/>
</dbReference>
<dbReference type="InterPro" id="IPR008978">
    <property type="entry name" value="HSP20-like_chaperone"/>
</dbReference>
<feature type="compositionally biased region" description="Acidic residues" evidence="3">
    <location>
        <begin position="282"/>
        <end position="291"/>
    </location>
</feature>
<organism evidence="5 6">
    <name type="scientific">Bathycoccus prasinos</name>
    <dbReference type="NCBI Taxonomy" id="41875"/>
    <lineage>
        <taxon>Eukaryota</taxon>
        <taxon>Viridiplantae</taxon>
        <taxon>Chlorophyta</taxon>
        <taxon>Mamiellophyceae</taxon>
        <taxon>Mamiellales</taxon>
        <taxon>Bathycoccaceae</taxon>
        <taxon>Bathycoccus</taxon>
    </lineage>
</organism>
<dbReference type="PANTHER" id="PTHR22904">
    <property type="entry name" value="TPR REPEAT CONTAINING PROTEIN"/>
    <property type="match status" value="1"/>
</dbReference>
<reference evidence="5 6" key="1">
    <citation type="submission" date="2011-10" db="EMBL/GenBank/DDBJ databases">
        <authorList>
            <person name="Genoscope - CEA"/>
        </authorList>
    </citation>
    <scope>NUCLEOTIDE SEQUENCE [LARGE SCALE GENOMIC DNA]</scope>
    <source>
        <strain evidence="5 6">RCC 1105</strain>
    </source>
</reference>
<dbReference type="InterPro" id="IPR007052">
    <property type="entry name" value="CS_dom"/>
</dbReference>
<feature type="domain" description="CS" evidence="4">
    <location>
        <begin position="610"/>
        <end position="717"/>
    </location>
</feature>
<dbReference type="STRING" id="41875.K8F059"/>
<evidence type="ECO:0000256" key="3">
    <source>
        <dbReference type="SAM" id="MobiDB-lite"/>
    </source>
</evidence>
<evidence type="ECO:0000259" key="4">
    <source>
        <dbReference type="PROSITE" id="PS51203"/>
    </source>
</evidence>
<evidence type="ECO:0000256" key="1">
    <source>
        <dbReference type="ARBA" id="ARBA00022737"/>
    </source>
</evidence>
<keyword evidence="6" id="KW-1185">Reference proteome</keyword>
<dbReference type="Pfam" id="PF04969">
    <property type="entry name" value="CS"/>
    <property type="match status" value="1"/>
</dbReference>
<keyword evidence="1" id="KW-0677">Repeat</keyword>
<keyword evidence="2" id="KW-0802">TPR repeat</keyword>
<dbReference type="Proteomes" id="UP000198341">
    <property type="component" value="Chromosome 10"/>
</dbReference>
<evidence type="ECO:0000256" key="2">
    <source>
        <dbReference type="ARBA" id="ARBA00022803"/>
    </source>
</evidence>
<proteinExistence type="predicted"/>
<dbReference type="GeneID" id="19013422"/>
<feature type="compositionally biased region" description="Basic and acidic residues" evidence="3">
    <location>
        <begin position="264"/>
        <end position="281"/>
    </location>
</feature>
<dbReference type="GO" id="GO:0051879">
    <property type="term" value="F:Hsp90 protein binding"/>
    <property type="evidence" value="ECO:0007669"/>
    <property type="project" value="TreeGrafter"/>
</dbReference>
<dbReference type="KEGG" id="bpg:Bathy10g03470"/>
<protein>
    <recommendedName>
        <fullName evidence="4">CS domain-containing protein</fullName>
    </recommendedName>
</protein>
<feature type="region of interest" description="Disordered" evidence="3">
    <location>
        <begin position="264"/>
        <end position="293"/>
    </location>
</feature>
<dbReference type="OrthoDB" id="20872at2759"/>
<dbReference type="AlphaFoldDB" id="K8F059"/>
<dbReference type="RefSeq" id="XP_007510632.1">
    <property type="nucleotide sequence ID" value="XM_007510570.1"/>
</dbReference>
<dbReference type="Gene3D" id="2.60.40.790">
    <property type="match status" value="1"/>
</dbReference>
<dbReference type="SUPFAM" id="SSF48452">
    <property type="entry name" value="TPR-like"/>
    <property type="match status" value="1"/>
</dbReference>
<gene>
    <name evidence="5" type="ordered locus">Bathy10g03470</name>
</gene>
<sequence>MFLEKGSETEQRLVSPSTTKPLNSIKLNHFKTKASAHLKDGNYIAAYETYSMCIDMVLESSSSSSSQKKRNKDETLVLESLYCNRSLTYEKAGKYTLALEDALKCRDTNSKAKWRAAMALKGLNRFPDALECFRESYQLLPASEQPSYFGEYNKVICNVTKRLTREDLGRYVMKEVNAVCLPPRLETVTKLEQEEAMFRAIREEHSQNRKPGDYYTYVSKWVLKPMSLSMAYIQRSQMFYKANCFKQARLDAAMAIENCKGGVSRKESMKESEKETKKEEKKEEEEEEGKEDEYKMSYKEASIYVKYNDRSLKVEPFAWYLLGKGFQGEPGFSKEDFVPDHNAAGKCFARAQHLDPDNEMYRNAFRAMTSNLDNAEMSAVLNDKHEQYETSEFGIVDYDSNTDGDVYLGHGKVTFECVNAKLMMFTTASRFQLREYISKSANIELKKVLIESVKLVSSSSTKEDENKENKAFSPSSSTSLCVEFQMDFANDNEHAKKYMNAIDKEQKIVLKTLGLGKFSFVGIEFVAAKTLSFKGYGFGRILQEEISAGKEIVVAQRPSKAIDLPYQNYKLTHSDGTPIERVEKHAFGMTEIHYDKGHMGRNKENVWVSLMDDSIRWRQSSSEVKVIVNTVPKDRYTKHHLDVSIKTKSLKITDRDTKEVYISGELEYHVLPESSSWYHLQGDGEDGFVFLLEKANLKLLSKADDCEHADMWWDRLFSAHCKIAFDDYDKDYSDLPAPIMNTHLAFEHSKQSVSHIEFEETKERDSCQAKDDIRKRERQERLNVLRGGGAYKSWVRLERESPSNDPLRTDKKKPGGGDRDAELFD</sequence>
<evidence type="ECO:0000313" key="6">
    <source>
        <dbReference type="Proteomes" id="UP000198341"/>
    </source>
</evidence>